<protein>
    <recommendedName>
        <fullName evidence="1">Phasin domain-containing protein</fullName>
    </recommendedName>
</protein>
<keyword evidence="3" id="KW-1185">Reference proteome</keyword>
<dbReference type="EMBL" id="AAMS01000007">
    <property type="protein sequence ID" value="EAQ05797.1"/>
    <property type="molecule type" value="Genomic_DNA"/>
</dbReference>
<organism evidence="2 3">
    <name type="scientific">Yoonia vestfoldensis SKA53</name>
    <dbReference type="NCBI Taxonomy" id="314232"/>
    <lineage>
        <taxon>Bacteria</taxon>
        <taxon>Pseudomonadati</taxon>
        <taxon>Pseudomonadota</taxon>
        <taxon>Alphaproteobacteria</taxon>
        <taxon>Rhodobacterales</taxon>
        <taxon>Paracoccaceae</taxon>
        <taxon>Yoonia</taxon>
    </lineage>
</organism>
<sequence>MTKDTNKDGFAPDVLDTLAAVAPAATWMHPAWIAIMTQVSTALATFVTARFKEDLDLQQALLRCKSLAEAQHVQAAFIQKAINQYQAETGKLITITGKMAAEQHPVAD</sequence>
<dbReference type="Pfam" id="PF09361">
    <property type="entry name" value="Phasin_2"/>
    <property type="match status" value="1"/>
</dbReference>
<name>A3V7Z7_9RHOB</name>
<dbReference type="HOGENOM" id="CLU_2193726_0_0_5"/>
<comment type="caution">
    <text evidence="2">The sequence shown here is derived from an EMBL/GenBank/DDBJ whole genome shotgun (WGS) entry which is preliminary data.</text>
</comment>
<dbReference type="AlphaFoldDB" id="A3V7Z7"/>
<dbReference type="eggNOG" id="ENOG5033GDA">
    <property type="taxonomic scope" value="Bacteria"/>
</dbReference>
<evidence type="ECO:0000313" key="3">
    <source>
        <dbReference type="Proteomes" id="UP000004507"/>
    </source>
</evidence>
<dbReference type="OrthoDB" id="7865588at2"/>
<evidence type="ECO:0000259" key="1">
    <source>
        <dbReference type="Pfam" id="PF09361"/>
    </source>
</evidence>
<accession>A3V7Z7</accession>
<reference evidence="2 3" key="1">
    <citation type="submission" date="2006-01" db="EMBL/GenBank/DDBJ databases">
        <authorList>
            <person name="Hagstrom A."/>
            <person name="Ferriera S."/>
            <person name="Johnson J."/>
            <person name="Kravitz S."/>
            <person name="Halpern A."/>
            <person name="Remington K."/>
            <person name="Beeson K."/>
            <person name="Tran B."/>
            <person name="Rogers Y.-H."/>
            <person name="Friedman R."/>
            <person name="Venter J.C."/>
        </authorList>
    </citation>
    <scope>NUCLEOTIDE SEQUENCE [LARGE SCALE GENOMIC DNA]</scope>
    <source>
        <strain evidence="2 3">SKA53</strain>
    </source>
</reference>
<dbReference type="Proteomes" id="UP000004507">
    <property type="component" value="Unassembled WGS sequence"/>
</dbReference>
<proteinExistence type="predicted"/>
<dbReference type="InterPro" id="IPR018968">
    <property type="entry name" value="Phasin"/>
</dbReference>
<gene>
    <name evidence="2" type="ORF">SKA53_06822</name>
</gene>
<dbReference type="STRING" id="314232.SKA53_06822"/>
<feature type="domain" description="Phasin" evidence="1">
    <location>
        <begin position="35"/>
        <end position="102"/>
    </location>
</feature>
<dbReference type="RefSeq" id="WP_007205317.1">
    <property type="nucleotide sequence ID" value="NZ_CH672414.1"/>
</dbReference>
<evidence type="ECO:0000313" key="2">
    <source>
        <dbReference type="EMBL" id="EAQ05797.1"/>
    </source>
</evidence>